<feature type="transmembrane region" description="Helical" evidence="1">
    <location>
        <begin position="199"/>
        <end position="217"/>
    </location>
</feature>
<sequence>MIRFLHLVATHARACLIAGLAAGLLLPGLARALYPWLAEMVALLLLLTALRIGRRAALGAVRDLRWGLGAIALLQLALPLALYACLVPFGLHNTPGALALVLTCAAPAISGSPNLALMMEQDAGRTMQILVLGTAAFPLTVLPILALIPQLGPAEAVLASSFRLLLVIIASTGLGFALRHWLLRAPTPSQIKAMDGASTLAFSIIVIGLMAALNPALRTTPGLVALWMLLAFAISYGLQIAVLLTLRHTRLRPVAGPLAIGAGTRNIALFLVALPADVLAPLLVFVGCWQVPMYLTPILLPRLYRKMLCDD</sequence>
<evidence type="ECO:0000313" key="3">
    <source>
        <dbReference type="Proteomes" id="UP001596353"/>
    </source>
</evidence>
<dbReference type="EMBL" id="JBHSWG010000001">
    <property type="protein sequence ID" value="MFC6758569.1"/>
    <property type="molecule type" value="Genomic_DNA"/>
</dbReference>
<name>A0ABW2AYS5_9RHOB</name>
<keyword evidence="1" id="KW-0472">Membrane</keyword>
<accession>A0ABW2AYS5</accession>
<evidence type="ECO:0000313" key="2">
    <source>
        <dbReference type="EMBL" id="MFC6758569.1"/>
    </source>
</evidence>
<organism evidence="2 3">
    <name type="scientific">Sulfitobacter porphyrae</name>
    <dbReference type="NCBI Taxonomy" id="1246864"/>
    <lineage>
        <taxon>Bacteria</taxon>
        <taxon>Pseudomonadati</taxon>
        <taxon>Pseudomonadota</taxon>
        <taxon>Alphaproteobacteria</taxon>
        <taxon>Rhodobacterales</taxon>
        <taxon>Roseobacteraceae</taxon>
        <taxon>Sulfitobacter</taxon>
    </lineage>
</organism>
<dbReference type="InterPro" id="IPR038770">
    <property type="entry name" value="Na+/solute_symporter_sf"/>
</dbReference>
<proteinExistence type="predicted"/>
<feature type="transmembrane region" description="Helical" evidence="1">
    <location>
        <begin position="223"/>
        <end position="246"/>
    </location>
</feature>
<dbReference type="Proteomes" id="UP001596353">
    <property type="component" value="Unassembled WGS sequence"/>
</dbReference>
<feature type="transmembrane region" description="Helical" evidence="1">
    <location>
        <begin position="33"/>
        <end position="52"/>
    </location>
</feature>
<keyword evidence="1" id="KW-0812">Transmembrane</keyword>
<dbReference type="Gene3D" id="1.20.1530.20">
    <property type="match status" value="1"/>
</dbReference>
<feature type="transmembrane region" description="Helical" evidence="1">
    <location>
        <begin position="97"/>
        <end position="117"/>
    </location>
</feature>
<keyword evidence="1" id="KW-1133">Transmembrane helix</keyword>
<reference evidence="3" key="1">
    <citation type="journal article" date="2019" name="Int. J. Syst. Evol. Microbiol.">
        <title>The Global Catalogue of Microorganisms (GCM) 10K type strain sequencing project: providing services to taxonomists for standard genome sequencing and annotation.</title>
        <authorList>
            <consortium name="The Broad Institute Genomics Platform"/>
            <consortium name="The Broad Institute Genome Sequencing Center for Infectious Disease"/>
            <person name="Wu L."/>
            <person name="Ma J."/>
        </authorList>
    </citation>
    <scope>NUCLEOTIDE SEQUENCE [LARGE SCALE GENOMIC DNA]</scope>
    <source>
        <strain evidence="3">CCUG 66188</strain>
    </source>
</reference>
<feature type="transmembrane region" description="Helical" evidence="1">
    <location>
        <begin position="160"/>
        <end position="178"/>
    </location>
</feature>
<keyword evidence="3" id="KW-1185">Reference proteome</keyword>
<feature type="transmembrane region" description="Helical" evidence="1">
    <location>
        <begin position="129"/>
        <end position="148"/>
    </location>
</feature>
<evidence type="ECO:0000256" key="1">
    <source>
        <dbReference type="SAM" id="Phobius"/>
    </source>
</evidence>
<gene>
    <name evidence="2" type="ORF">ACFQFQ_02085</name>
</gene>
<protein>
    <recommendedName>
        <fullName evidence="4">Bile acid:Na+ symporter, BASS family</fullName>
    </recommendedName>
</protein>
<evidence type="ECO:0008006" key="4">
    <source>
        <dbReference type="Google" id="ProtNLM"/>
    </source>
</evidence>
<comment type="caution">
    <text evidence="2">The sequence shown here is derived from an EMBL/GenBank/DDBJ whole genome shotgun (WGS) entry which is preliminary data.</text>
</comment>
<feature type="transmembrane region" description="Helical" evidence="1">
    <location>
        <begin position="64"/>
        <end position="91"/>
    </location>
</feature>